<reference evidence="1 2" key="1">
    <citation type="journal article" date="2023" name="G3 (Bethesda)">
        <title>A chromosome-length genome assembly and annotation of blackberry (Rubus argutus, cv. 'Hillquist').</title>
        <authorList>
            <person name="Bruna T."/>
            <person name="Aryal R."/>
            <person name="Dudchenko O."/>
            <person name="Sargent D.J."/>
            <person name="Mead D."/>
            <person name="Buti M."/>
            <person name="Cavallini A."/>
            <person name="Hytonen T."/>
            <person name="Andres J."/>
            <person name="Pham M."/>
            <person name="Weisz D."/>
            <person name="Mascagni F."/>
            <person name="Usai G."/>
            <person name="Natali L."/>
            <person name="Bassil N."/>
            <person name="Fernandez G.E."/>
            <person name="Lomsadze A."/>
            <person name="Armour M."/>
            <person name="Olukolu B."/>
            <person name="Poorten T."/>
            <person name="Britton C."/>
            <person name="Davik J."/>
            <person name="Ashrafi H."/>
            <person name="Aiden E.L."/>
            <person name="Borodovsky M."/>
            <person name="Worthington M."/>
        </authorList>
    </citation>
    <scope>NUCLEOTIDE SEQUENCE [LARGE SCALE GENOMIC DNA]</scope>
    <source>
        <strain evidence="1">PI 553951</strain>
    </source>
</reference>
<sequence length="233" mass="26705">MGNPWTVQGLKGLLSLNLPSIVFLSETRYPTLEWLFKIGIIPILGILKKKLTKQGPNLLVSLILISWAHLETKLNRLLHQEETFWRQRAKVFWLSDGDLNAKFFHRTASNRKKKNQLKGLFDKEGQWCTTDVDIETIVLQYYSELFSTSLPTNTETVNLLPQIISDDMNVILSKQLSVEEIRLALFQMHPSKAPGLDGFSPCFYQHFWNIVGNNVVGAVRSFLESDTKTQQLN</sequence>
<organism evidence="1 2">
    <name type="scientific">Rubus argutus</name>
    <name type="common">Southern blackberry</name>
    <dbReference type="NCBI Taxonomy" id="59490"/>
    <lineage>
        <taxon>Eukaryota</taxon>
        <taxon>Viridiplantae</taxon>
        <taxon>Streptophyta</taxon>
        <taxon>Embryophyta</taxon>
        <taxon>Tracheophyta</taxon>
        <taxon>Spermatophyta</taxon>
        <taxon>Magnoliopsida</taxon>
        <taxon>eudicotyledons</taxon>
        <taxon>Gunneridae</taxon>
        <taxon>Pentapetalae</taxon>
        <taxon>rosids</taxon>
        <taxon>fabids</taxon>
        <taxon>Rosales</taxon>
        <taxon>Rosaceae</taxon>
        <taxon>Rosoideae</taxon>
        <taxon>Rosoideae incertae sedis</taxon>
        <taxon>Rubus</taxon>
    </lineage>
</organism>
<comment type="caution">
    <text evidence="1">The sequence shown here is derived from an EMBL/GenBank/DDBJ whole genome shotgun (WGS) entry which is preliminary data.</text>
</comment>
<dbReference type="Proteomes" id="UP001457282">
    <property type="component" value="Unassembled WGS sequence"/>
</dbReference>
<evidence type="ECO:0008006" key="3">
    <source>
        <dbReference type="Google" id="ProtNLM"/>
    </source>
</evidence>
<name>A0AAW1WYD5_RUBAR</name>
<evidence type="ECO:0000313" key="1">
    <source>
        <dbReference type="EMBL" id="KAK9929750.1"/>
    </source>
</evidence>
<evidence type="ECO:0000313" key="2">
    <source>
        <dbReference type="Proteomes" id="UP001457282"/>
    </source>
</evidence>
<dbReference type="AlphaFoldDB" id="A0AAW1WYD5"/>
<protein>
    <recommendedName>
        <fullName evidence="3">Reverse transcriptase</fullName>
    </recommendedName>
</protein>
<keyword evidence="2" id="KW-1185">Reference proteome</keyword>
<dbReference type="EMBL" id="JBEDUW010000005">
    <property type="protein sequence ID" value="KAK9929750.1"/>
    <property type="molecule type" value="Genomic_DNA"/>
</dbReference>
<accession>A0AAW1WYD5</accession>
<proteinExistence type="predicted"/>
<gene>
    <name evidence="1" type="ORF">M0R45_026836</name>
</gene>